<dbReference type="InterPro" id="IPR011989">
    <property type="entry name" value="ARM-like"/>
</dbReference>
<name>A0A067R7I5_ZOONE</name>
<sequence>MESQHRGKKRKRKSFLRNAKKYGKQGKFGRGSHLNEDIYQYFVRVLQLLQTDSFETEEEKAIFTNNVFDETINEEVNYSCNQLTSTALDKLLPAASDTVLRRFMEAFGENLRPICSDPYGSHVLETLLLTVLQRGLISDTQSEEADFTNWVIKVSKFVLNNLEDFVWDTYANHVIRTVIECLGGVLSRTTGENYKIHIKPNIKTTKPSIAFIKVPSEYTELLRELVHRLSAWPQFQDLPFAHLTSGLLQTLLSVLKKTDHELTEKLILKLLDECFTLRKEEDQIDNSEHKSNTPDKHTILSVFEDVSAVRLLEATITNASPKRYTQIYAKCFINHLATLSQHPVANFSVQKLLDCCTEKGEFEAIYGELEEHLEEILKSHNTGVILSLAQACKRLSTKQGNFQKMLMKALHCIEPKERQIFLSPLALNLVTYEEQANSKELYIHLNGSLILQTLLNFNKPIQVINSLLDMNIGDLKTVLTDPKGSHVMDAFMKSEYVGEKSRDRMINKLQGLYVALACTKHGSRSLDAIWDVANLKQKILIMDELSAKEPIMNSNQYGSILASKYYLPLYKHQENEWRDLQGKEFRKKKLFADIIGDSGKSS</sequence>
<dbReference type="InterPro" id="IPR040000">
    <property type="entry name" value="NOP9"/>
</dbReference>
<dbReference type="SUPFAM" id="SSF48371">
    <property type="entry name" value="ARM repeat"/>
    <property type="match status" value="2"/>
</dbReference>
<dbReference type="Proteomes" id="UP000027135">
    <property type="component" value="Unassembled WGS sequence"/>
</dbReference>
<proteinExistence type="predicted"/>
<dbReference type="PANTHER" id="PTHR13102">
    <property type="entry name" value="NUCLEOLAR PROTEIN 9"/>
    <property type="match status" value="1"/>
</dbReference>
<dbReference type="Pfam" id="PF22493">
    <property type="entry name" value="PUF_NOP9"/>
    <property type="match status" value="1"/>
</dbReference>
<evidence type="ECO:0000313" key="3">
    <source>
        <dbReference type="Proteomes" id="UP000027135"/>
    </source>
</evidence>
<dbReference type="FunCoup" id="A0A067R7I5">
    <property type="interactions" value="1425"/>
</dbReference>
<dbReference type="GO" id="GO:0000480">
    <property type="term" value="P:endonucleolytic cleavage in 5'-ETS of tricistronic rRNA transcript (SSU-rRNA, 5.8S rRNA, LSU-rRNA)"/>
    <property type="evidence" value="ECO:0007669"/>
    <property type="project" value="TreeGrafter"/>
</dbReference>
<dbReference type="InterPro" id="IPR001313">
    <property type="entry name" value="Pumilio_RNA-bd_rpt"/>
</dbReference>
<protein>
    <submittedName>
        <fullName evidence="2">Pumilio domain-containing protein C14orf21</fullName>
    </submittedName>
</protein>
<dbReference type="InParanoid" id="A0A067R7I5"/>
<dbReference type="InterPro" id="IPR016024">
    <property type="entry name" value="ARM-type_fold"/>
</dbReference>
<dbReference type="GO" id="GO:0000056">
    <property type="term" value="P:ribosomal small subunit export from nucleus"/>
    <property type="evidence" value="ECO:0007669"/>
    <property type="project" value="TreeGrafter"/>
</dbReference>
<dbReference type="AlphaFoldDB" id="A0A067R7I5"/>
<dbReference type="STRING" id="136037.A0A067R7I5"/>
<dbReference type="GO" id="GO:0003723">
    <property type="term" value="F:RNA binding"/>
    <property type="evidence" value="ECO:0007669"/>
    <property type="project" value="InterPro"/>
</dbReference>
<dbReference type="PANTHER" id="PTHR13102:SF0">
    <property type="entry name" value="NUCLEOLAR PROTEIN 9"/>
    <property type="match status" value="1"/>
</dbReference>
<dbReference type="OrthoDB" id="9987665at2759"/>
<evidence type="ECO:0000313" key="2">
    <source>
        <dbReference type="EMBL" id="KDR18442.1"/>
    </source>
</evidence>
<gene>
    <name evidence="2" type="ORF">L798_07444</name>
</gene>
<keyword evidence="3" id="KW-1185">Reference proteome</keyword>
<organism evidence="2 3">
    <name type="scientific">Zootermopsis nevadensis</name>
    <name type="common">Dampwood termite</name>
    <dbReference type="NCBI Taxonomy" id="136037"/>
    <lineage>
        <taxon>Eukaryota</taxon>
        <taxon>Metazoa</taxon>
        <taxon>Ecdysozoa</taxon>
        <taxon>Arthropoda</taxon>
        <taxon>Hexapoda</taxon>
        <taxon>Insecta</taxon>
        <taxon>Pterygota</taxon>
        <taxon>Neoptera</taxon>
        <taxon>Polyneoptera</taxon>
        <taxon>Dictyoptera</taxon>
        <taxon>Blattodea</taxon>
        <taxon>Blattoidea</taxon>
        <taxon>Termitoidae</taxon>
        <taxon>Termopsidae</taxon>
        <taxon>Zootermopsis</taxon>
    </lineage>
</organism>
<dbReference type="GO" id="GO:0030686">
    <property type="term" value="C:90S preribosome"/>
    <property type="evidence" value="ECO:0007669"/>
    <property type="project" value="TreeGrafter"/>
</dbReference>
<dbReference type="GO" id="GO:0030688">
    <property type="term" value="C:preribosome, small subunit precursor"/>
    <property type="evidence" value="ECO:0007669"/>
    <property type="project" value="TreeGrafter"/>
</dbReference>
<dbReference type="EMBL" id="KK852686">
    <property type="protein sequence ID" value="KDR18442.1"/>
    <property type="molecule type" value="Genomic_DNA"/>
</dbReference>
<dbReference type="eggNOG" id="KOG2188">
    <property type="taxonomic scope" value="Eukaryota"/>
</dbReference>
<keyword evidence="1" id="KW-0677">Repeat</keyword>
<accession>A0A067R7I5</accession>
<reference evidence="2 3" key="1">
    <citation type="journal article" date="2014" name="Nat. Commun.">
        <title>Molecular traces of alternative social organization in a termite genome.</title>
        <authorList>
            <person name="Terrapon N."/>
            <person name="Li C."/>
            <person name="Robertson H.M."/>
            <person name="Ji L."/>
            <person name="Meng X."/>
            <person name="Booth W."/>
            <person name="Chen Z."/>
            <person name="Childers C.P."/>
            <person name="Glastad K.M."/>
            <person name="Gokhale K."/>
            <person name="Gowin J."/>
            <person name="Gronenberg W."/>
            <person name="Hermansen R.A."/>
            <person name="Hu H."/>
            <person name="Hunt B.G."/>
            <person name="Huylmans A.K."/>
            <person name="Khalil S.M."/>
            <person name="Mitchell R.D."/>
            <person name="Munoz-Torres M.C."/>
            <person name="Mustard J.A."/>
            <person name="Pan H."/>
            <person name="Reese J.T."/>
            <person name="Scharf M.E."/>
            <person name="Sun F."/>
            <person name="Vogel H."/>
            <person name="Xiao J."/>
            <person name="Yang W."/>
            <person name="Yang Z."/>
            <person name="Yang Z."/>
            <person name="Zhou J."/>
            <person name="Zhu J."/>
            <person name="Brent C.S."/>
            <person name="Elsik C.G."/>
            <person name="Goodisman M.A."/>
            <person name="Liberles D.A."/>
            <person name="Roe R.M."/>
            <person name="Vargo E.L."/>
            <person name="Vilcinskas A."/>
            <person name="Wang J."/>
            <person name="Bornberg-Bauer E."/>
            <person name="Korb J."/>
            <person name="Zhang G."/>
            <person name="Liebig J."/>
        </authorList>
    </citation>
    <scope>NUCLEOTIDE SEQUENCE [LARGE SCALE GENOMIC DNA]</scope>
    <source>
        <tissue evidence="2">Whole organism</tissue>
    </source>
</reference>
<dbReference type="GO" id="GO:0005730">
    <property type="term" value="C:nucleolus"/>
    <property type="evidence" value="ECO:0007669"/>
    <property type="project" value="TreeGrafter"/>
</dbReference>
<dbReference type="Gene3D" id="1.25.10.10">
    <property type="entry name" value="Leucine-rich Repeat Variant"/>
    <property type="match status" value="2"/>
</dbReference>
<evidence type="ECO:0000256" key="1">
    <source>
        <dbReference type="ARBA" id="ARBA00022737"/>
    </source>
</evidence>
<dbReference type="GO" id="GO:0000472">
    <property type="term" value="P:endonucleolytic cleavage to generate mature 5'-end of SSU-rRNA from (SSU-rRNA, 5.8S rRNA, LSU-rRNA)"/>
    <property type="evidence" value="ECO:0007669"/>
    <property type="project" value="TreeGrafter"/>
</dbReference>
<dbReference type="OMA" id="HHLVRNF"/>
<dbReference type="SMART" id="SM00025">
    <property type="entry name" value="Pumilio"/>
    <property type="match status" value="5"/>
</dbReference>
<dbReference type="GO" id="GO:0000447">
    <property type="term" value="P:endonucleolytic cleavage in ITS1 to separate SSU-rRNA from 5.8S rRNA and LSU-rRNA from tricistronic rRNA transcript (SSU-rRNA, 5.8S rRNA, LSU-rRNA)"/>
    <property type="evidence" value="ECO:0007669"/>
    <property type="project" value="TreeGrafter"/>
</dbReference>